<feature type="compositionally biased region" description="Low complexity" evidence="2">
    <location>
        <begin position="15"/>
        <end position="26"/>
    </location>
</feature>
<proteinExistence type="inferred from homology"/>
<name>A0AA49JIZ7_9BACT</name>
<gene>
    <name evidence="3" type="ORF">K4G66_03015</name>
</gene>
<dbReference type="EMBL" id="CP120682">
    <property type="protein sequence ID" value="WKN37677.1"/>
    <property type="molecule type" value="Genomic_DNA"/>
</dbReference>
<dbReference type="PANTHER" id="PTHR35024">
    <property type="entry name" value="HYPOTHETICAL CYTOSOLIC PROTEIN"/>
    <property type="match status" value="1"/>
</dbReference>
<dbReference type="AlphaFoldDB" id="A0AA49JIZ7"/>
<accession>A0AA49JIZ7</accession>
<dbReference type="InterPro" id="IPR007607">
    <property type="entry name" value="BacA/B"/>
</dbReference>
<feature type="compositionally biased region" description="Acidic residues" evidence="2">
    <location>
        <begin position="126"/>
        <end position="144"/>
    </location>
</feature>
<evidence type="ECO:0000256" key="1">
    <source>
        <dbReference type="ARBA" id="ARBA00044755"/>
    </source>
</evidence>
<reference evidence="3" key="1">
    <citation type="journal article" date="2023" name="Comput. Struct. Biotechnol. J.">
        <title>Discovery of a novel marine Bacteroidetes with a rich repertoire of carbohydrate-active enzymes.</title>
        <authorList>
            <person name="Chen B."/>
            <person name="Liu G."/>
            <person name="Chen Q."/>
            <person name="Wang H."/>
            <person name="Liu L."/>
            <person name="Tang K."/>
        </authorList>
    </citation>
    <scope>NUCLEOTIDE SEQUENCE</scope>
    <source>
        <strain evidence="3">TK19036</strain>
    </source>
</reference>
<sequence>MFSNQQDKKPKVEDSGSTSSIGKGTTVQGDIVTTGNISVEGEVKGNVNCQAKVALGSSSYVEGKVLAENAIIAGEIQGSIEVGELLTLKPTAVIHGDIITNKLIVEAGATFNGSCRMGVSVSDMTYTDEPEETNDDYTETESAEETQSRTI</sequence>
<organism evidence="3">
    <name type="scientific">Roseihalotalea indica</name>
    <dbReference type="NCBI Taxonomy" id="2867963"/>
    <lineage>
        <taxon>Bacteria</taxon>
        <taxon>Pseudomonadati</taxon>
        <taxon>Bacteroidota</taxon>
        <taxon>Cytophagia</taxon>
        <taxon>Cytophagales</taxon>
        <taxon>Catalimonadaceae</taxon>
        <taxon>Roseihalotalea</taxon>
    </lineage>
</organism>
<protein>
    <submittedName>
        <fullName evidence="3">Polymer-forming cytoskeletal protein</fullName>
    </submittedName>
</protein>
<reference evidence="3" key="2">
    <citation type="journal article" date="2024" name="Antonie Van Leeuwenhoek">
        <title>Roseihalotalea indica gen. nov., sp. nov., a halophilic Bacteroidetes from mesopelagic Southwest Indian Ocean with higher carbohydrate metabolic potential.</title>
        <authorList>
            <person name="Chen B."/>
            <person name="Zhang M."/>
            <person name="Lin D."/>
            <person name="Ye J."/>
            <person name="Tang K."/>
        </authorList>
    </citation>
    <scope>NUCLEOTIDE SEQUENCE</scope>
    <source>
        <strain evidence="3">TK19036</strain>
    </source>
</reference>
<feature type="compositionally biased region" description="Basic and acidic residues" evidence="2">
    <location>
        <begin position="1"/>
        <end position="14"/>
    </location>
</feature>
<dbReference type="Pfam" id="PF04519">
    <property type="entry name" value="Bactofilin"/>
    <property type="match status" value="1"/>
</dbReference>
<evidence type="ECO:0000313" key="3">
    <source>
        <dbReference type="EMBL" id="WKN37677.1"/>
    </source>
</evidence>
<comment type="similarity">
    <text evidence="1">Belongs to the bactofilin family.</text>
</comment>
<evidence type="ECO:0000256" key="2">
    <source>
        <dbReference type="SAM" id="MobiDB-lite"/>
    </source>
</evidence>
<feature type="region of interest" description="Disordered" evidence="2">
    <location>
        <begin position="126"/>
        <end position="151"/>
    </location>
</feature>
<dbReference type="PANTHER" id="PTHR35024:SF4">
    <property type="entry name" value="POLYMER-FORMING CYTOSKELETAL PROTEIN"/>
    <property type="match status" value="1"/>
</dbReference>
<feature type="region of interest" description="Disordered" evidence="2">
    <location>
        <begin position="1"/>
        <end position="26"/>
    </location>
</feature>